<keyword evidence="4" id="KW-0238">DNA-binding</keyword>
<evidence type="ECO:0000256" key="2">
    <source>
        <dbReference type="ARBA" id="ARBA00008857"/>
    </source>
</evidence>
<dbReference type="Gene3D" id="1.10.443.10">
    <property type="entry name" value="Intergrase catalytic core"/>
    <property type="match status" value="1"/>
</dbReference>
<evidence type="ECO:0000256" key="4">
    <source>
        <dbReference type="ARBA" id="ARBA00023125"/>
    </source>
</evidence>
<keyword evidence="3" id="KW-0229">DNA integration</keyword>
<dbReference type="GO" id="GO:0003677">
    <property type="term" value="F:DNA binding"/>
    <property type="evidence" value="ECO:0007669"/>
    <property type="project" value="UniProtKB-KW"/>
</dbReference>
<dbReference type="PANTHER" id="PTHR30629">
    <property type="entry name" value="PROPHAGE INTEGRASE"/>
    <property type="match status" value="1"/>
</dbReference>
<accession>G9YSZ4</accession>
<dbReference type="Gene3D" id="1.10.150.130">
    <property type="match status" value="1"/>
</dbReference>
<dbReference type="Proteomes" id="UP000004459">
    <property type="component" value="Unassembled WGS sequence"/>
</dbReference>
<dbReference type="Pfam" id="PF00589">
    <property type="entry name" value="Phage_integrase"/>
    <property type="match status" value="1"/>
</dbReference>
<comment type="similarity">
    <text evidence="2">Belongs to the 'phage' integrase family.</text>
</comment>
<name>G9YSZ4_FLAPL</name>
<evidence type="ECO:0000313" key="8">
    <source>
        <dbReference type="Proteomes" id="UP000004459"/>
    </source>
</evidence>
<dbReference type="GO" id="GO:0006310">
    <property type="term" value="P:DNA recombination"/>
    <property type="evidence" value="ECO:0007669"/>
    <property type="project" value="UniProtKB-KW"/>
</dbReference>
<comment type="caution">
    <text evidence="7">The sequence shown here is derived from an EMBL/GenBank/DDBJ whole genome shotgun (WGS) entry which is preliminary data.</text>
</comment>
<dbReference type="InterPro" id="IPR013762">
    <property type="entry name" value="Integrase-like_cat_sf"/>
</dbReference>
<keyword evidence="5" id="KW-0233">DNA recombination</keyword>
<feature type="domain" description="Tyr recombinase" evidence="6">
    <location>
        <begin position="209"/>
        <end position="420"/>
    </location>
</feature>
<dbReference type="InterPro" id="IPR002104">
    <property type="entry name" value="Integrase_catalytic"/>
</dbReference>
<dbReference type="GO" id="GO:0015074">
    <property type="term" value="P:DNA integration"/>
    <property type="evidence" value="ECO:0007669"/>
    <property type="project" value="UniProtKB-KW"/>
</dbReference>
<evidence type="ECO:0000256" key="3">
    <source>
        <dbReference type="ARBA" id="ARBA00022908"/>
    </source>
</evidence>
<dbReference type="Pfam" id="PF14659">
    <property type="entry name" value="Phage_int_SAM_3"/>
    <property type="match status" value="1"/>
</dbReference>
<evidence type="ECO:0000256" key="1">
    <source>
        <dbReference type="ARBA" id="ARBA00003283"/>
    </source>
</evidence>
<dbReference type="AlphaFoldDB" id="G9YSZ4"/>
<protein>
    <submittedName>
        <fullName evidence="7">Site-specific recombinase, phage integrase family</fullName>
    </submittedName>
</protein>
<proteinExistence type="inferred from homology"/>
<comment type="function">
    <text evidence="1">Site-specific tyrosine recombinase, which acts by catalyzing the cutting and rejoining of the recombining DNA molecules.</text>
</comment>
<dbReference type="HOGENOM" id="CLU_027562_17_6_9"/>
<evidence type="ECO:0000313" key="7">
    <source>
        <dbReference type="EMBL" id="EHM44657.1"/>
    </source>
</evidence>
<feature type="non-terminal residue" evidence="7">
    <location>
        <position position="421"/>
    </location>
</feature>
<dbReference type="PROSITE" id="PS51898">
    <property type="entry name" value="TYR_RECOMBINASE"/>
    <property type="match status" value="1"/>
</dbReference>
<dbReference type="PANTHER" id="PTHR30629:SF2">
    <property type="entry name" value="PROPHAGE INTEGRASE INTS-RELATED"/>
    <property type="match status" value="1"/>
</dbReference>
<sequence length="421" mass="49142">MDIFTRWNLAFCHKKIHKGDLQVAKQNDAGVYKLKNGNWAYRYVLMVNGVRKEVRKAKDEFGAPFKTKREAIKARQAAIDSAQNSRKPKPTVRKTVQEVYQEYCANGRSDRAYTTKRKQDSLWKNHLCTRFGERYIDEISAAEVVDYLTELYCSRGLSYRYVEGFLKMFYLLFGQAYSRNYLDVDSYNKLCVNKDTKIHMPKLKTDDDLDIVSFNREELAVLDDYFHGTNAETAYLLGRYCGLRINECYGLKWSNVDLINSTILIDRQMQYQQGRIKLVSLKTRNAKRTIQMCDKLKVYFQNLAKRREQDQLHLADLREQNQRIIEDLDGSKISSTELVNCLPDGKIQTVNSMKFHTREVKAKCGIMFKYHYLRHTYGTMMAELNTPQHLLCSQMGHGHIQVTQRYYIALSGSVKEFSQNG</sequence>
<dbReference type="SUPFAM" id="SSF56349">
    <property type="entry name" value="DNA breaking-rejoining enzymes"/>
    <property type="match status" value="1"/>
</dbReference>
<evidence type="ECO:0000259" key="6">
    <source>
        <dbReference type="PROSITE" id="PS51898"/>
    </source>
</evidence>
<evidence type="ECO:0000256" key="5">
    <source>
        <dbReference type="ARBA" id="ARBA00023172"/>
    </source>
</evidence>
<gene>
    <name evidence="7" type="ORF">HMPREF0372_02653</name>
</gene>
<organism evidence="7 8">
    <name type="scientific">Flavonifractor plautii ATCC 29863</name>
    <dbReference type="NCBI Taxonomy" id="411475"/>
    <lineage>
        <taxon>Bacteria</taxon>
        <taxon>Bacillati</taxon>
        <taxon>Bacillota</taxon>
        <taxon>Clostridia</taxon>
        <taxon>Eubacteriales</taxon>
        <taxon>Oscillospiraceae</taxon>
        <taxon>Flavonifractor</taxon>
    </lineage>
</organism>
<dbReference type="InterPro" id="IPR011010">
    <property type="entry name" value="DNA_brk_join_enz"/>
</dbReference>
<dbReference type="InterPro" id="IPR004107">
    <property type="entry name" value="Integrase_SAM-like_N"/>
</dbReference>
<reference evidence="7 8" key="1">
    <citation type="submission" date="2011-08" db="EMBL/GenBank/DDBJ databases">
        <authorList>
            <person name="Weinstock G."/>
            <person name="Sodergren E."/>
            <person name="Clifton S."/>
            <person name="Fulton L."/>
            <person name="Fulton B."/>
            <person name="Courtney L."/>
            <person name="Fronick C."/>
            <person name="Harrison M."/>
            <person name="Strong C."/>
            <person name="Farmer C."/>
            <person name="Delahaunty K."/>
            <person name="Markovic C."/>
            <person name="Hall O."/>
            <person name="Minx P."/>
            <person name="Tomlinson C."/>
            <person name="Mitreva M."/>
            <person name="Hou S."/>
            <person name="Chen J."/>
            <person name="Wollam A."/>
            <person name="Pepin K.H."/>
            <person name="Johnson M."/>
            <person name="Bhonagiri V."/>
            <person name="Zhang X."/>
            <person name="Suruliraj S."/>
            <person name="Warren W."/>
            <person name="Chinwalla A."/>
            <person name="Mardis E.R."/>
            <person name="Wilson R.K."/>
        </authorList>
    </citation>
    <scope>NUCLEOTIDE SEQUENCE [LARGE SCALE GENOMIC DNA]</scope>
    <source>
        <strain evidence="7 8">ATCC 29863</strain>
    </source>
</reference>
<dbReference type="InterPro" id="IPR050808">
    <property type="entry name" value="Phage_Integrase"/>
</dbReference>
<dbReference type="InterPro" id="IPR010998">
    <property type="entry name" value="Integrase_recombinase_N"/>
</dbReference>
<dbReference type="EMBL" id="AGCK01000223">
    <property type="protein sequence ID" value="EHM44657.1"/>
    <property type="molecule type" value="Genomic_DNA"/>
</dbReference>